<dbReference type="Proteomes" id="UP000004221">
    <property type="component" value="Unassembled WGS sequence"/>
</dbReference>
<gene>
    <name evidence="1" type="ORF">NITHO_3110003</name>
</gene>
<organism evidence="1 2">
    <name type="scientific">Nitrolancea hollandica Lb</name>
    <dbReference type="NCBI Taxonomy" id="1129897"/>
    <lineage>
        <taxon>Bacteria</taxon>
        <taxon>Pseudomonadati</taxon>
        <taxon>Thermomicrobiota</taxon>
        <taxon>Thermomicrobia</taxon>
        <taxon>Sphaerobacterales</taxon>
        <taxon>Sphaerobacterineae</taxon>
        <taxon>Sphaerobacteraceae</taxon>
        <taxon>Nitrolancea</taxon>
    </lineage>
</organism>
<dbReference type="EMBL" id="CAGS01000237">
    <property type="protein sequence ID" value="CCF84130.1"/>
    <property type="molecule type" value="Genomic_DNA"/>
</dbReference>
<keyword evidence="2" id="KW-1185">Reference proteome</keyword>
<sequence length="173" mass="19020">MVNLLRWSPTDATERLLGEYLVPDPSPWSTVATAASAALPGSLGLMLWTAATVNQRRATWFGARLEWTPGHQLRSFACSHHGQRSQAPDAMACRPTVRVRSHVEQVTTQPVPSAARVGSGDSYSGFGRRLISISTTGFLRSLWAGYDEGRPMTGAPHRWRQCNEPCPRVYPMG</sequence>
<reference evidence="1 2" key="1">
    <citation type="journal article" date="2012" name="ISME J.">
        <title>Nitrification expanded: discovery, physiology and genomics of a nitrite-oxidizing bacterium from the phylum Chloroflexi.</title>
        <authorList>
            <person name="Sorokin D.Y."/>
            <person name="Lucker S."/>
            <person name="Vejmelkova D."/>
            <person name="Kostrikina N.A."/>
            <person name="Kleerebezem R."/>
            <person name="Rijpstra W.I."/>
            <person name="Damste J.S."/>
            <person name="Le Paslier D."/>
            <person name="Muyzer G."/>
            <person name="Wagner M."/>
            <person name="van Loosdrecht M.C."/>
            <person name="Daims H."/>
        </authorList>
    </citation>
    <scope>NUCLEOTIDE SEQUENCE [LARGE SCALE GENOMIC DNA]</scope>
    <source>
        <strain evidence="2">none</strain>
    </source>
</reference>
<name>I4EHG8_9BACT</name>
<comment type="caution">
    <text evidence="1">The sequence shown here is derived from an EMBL/GenBank/DDBJ whole genome shotgun (WGS) entry which is preliminary data.</text>
</comment>
<accession>I4EHG8</accession>
<protein>
    <submittedName>
        <fullName evidence="1">Uncharacterized protein</fullName>
    </submittedName>
</protein>
<evidence type="ECO:0000313" key="2">
    <source>
        <dbReference type="Proteomes" id="UP000004221"/>
    </source>
</evidence>
<proteinExistence type="predicted"/>
<evidence type="ECO:0000313" key="1">
    <source>
        <dbReference type="EMBL" id="CCF84130.1"/>
    </source>
</evidence>
<dbReference type="AlphaFoldDB" id="I4EHG8"/>